<dbReference type="Pfam" id="PF10926">
    <property type="entry name" value="DUF2800"/>
    <property type="match status" value="1"/>
</dbReference>
<gene>
    <name evidence="1" type="ORF">UFOVP817_35</name>
</gene>
<sequence>MSYTNPFPNVPSASKLGRIMECPASHKAEQAAGDVPEDTRDADAGQDVHAVLSDDLSADDVSYSAAQTAEMCEEQVERLLAEWQLDGIDIHGEALPETIALGYKELRYGLTDIGAVIPIHDDTKASVIFTVIFTGQFDRLYIQGERGFLIDFKALHGKHASALENPQLMGLAVLVAKRHKLTSLRVALVQPWKGKPTVADYGGQGLLLAEMTLLDALEIERNAGPEDRKAGEWCKYCRARFSCDTFKSQNIAALDIVKPETLPADPDTRNKAVFARMAELSPQQLIHIQKNVVKLMGVFIASHAAIFKQRVEAGEIPGFTLKERSGRRKITDVATAYERAAAHGVTAESFTAKCSLSMKGLNEALKDATKAKGKALERMAAQVLDGITETGKPVFEVVEVAALE</sequence>
<name>A0A6J5PC15_9CAUD</name>
<dbReference type="EMBL" id="LR796774">
    <property type="protein sequence ID" value="CAB4165114.1"/>
    <property type="molecule type" value="Genomic_DNA"/>
</dbReference>
<evidence type="ECO:0000313" key="1">
    <source>
        <dbReference type="EMBL" id="CAB4165114.1"/>
    </source>
</evidence>
<accession>A0A6J5PC15</accession>
<protein>
    <submittedName>
        <fullName evidence="1">Uncharacterized protein</fullName>
    </submittedName>
</protein>
<dbReference type="InterPro" id="IPR021229">
    <property type="entry name" value="DUF2800"/>
</dbReference>
<reference evidence="1" key="1">
    <citation type="submission" date="2020-04" db="EMBL/GenBank/DDBJ databases">
        <authorList>
            <person name="Chiriac C."/>
            <person name="Salcher M."/>
            <person name="Ghai R."/>
            <person name="Kavagutti S V."/>
        </authorList>
    </citation>
    <scope>NUCLEOTIDE SEQUENCE</scope>
</reference>
<organism evidence="1">
    <name type="scientific">uncultured Caudovirales phage</name>
    <dbReference type="NCBI Taxonomy" id="2100421"/>
    <lineage>
        <taxon>Viruses</taxon>
        <taxon>Duplodnaviria</taxon>
        <taxon>Heunggongvirae</taxon>
        <taxon>Uroviricota</taxon>
        <taxon>Caudoviricetes</taxon>
        <taxon>Peduoviridae</taxon>
        <taxon>Maltschvirus</taxon>
        <taxon>Maltschvirus maltsch</taxon>
    </lineage>
</organism>
<proteinExistence type="predicted"/>